<dbReference type="PROSITE" id="PS50892">
    <property type="entry name" value="V_SNARE"/>
    <property type="match status" value="1"/>
</dbReference>
<gene>
    <name evidence="1" type="ORF">APZ42_014537</name>
</gene>
<dbReference type="PRINTS" id="PR00219">
    <property type="entry name" value="SYNAPTOBREVN"/>
</dbReference>
<dbReference type="InterPro" id="IPR042887">
    <property type="entry name" value="VAMP4"/>
</dbReference>
<organism evidence="1 2">
    <name type="scientific">Daphnia magna</name>
    <dbReference type="NCBI Taxonomy" id="35525"/>
    <lineage>
        <taxon>Eukaryota</taxon>
        <taxon>Metazoa</taxon>
        <taxon>Ecdysozoa</taxon>
        <taxon>Arthropoda</taxon>
        <taxon>Crustacea</taxon>
        <taxon>Branchiopoda</taxon>
        <taxon>Diplostraca</taxon>
        <taxon>Cladocera</taxon>
        <taxon>Anomopoda</taxon>
        <taxon>Daphniidae</taxon>
        <taxon>Daphnia</taxon>
    </lineage>
</organism>
<dbReference type="InterPro" id="IPR042855">
    <property type="entry name" value="V_SNARE_CC"/>
</dbReference>
<accession>A0A0P5WNA0</accession>
<evidence type="ECO:0000313" key="1">
    <source>
        <dbReference type="EMBL" id="KZS19176.1"/>
    </source>
</evidence>
<dbReference type="EMBL" id="LRGB01000443">
    <property type="protein sequence ID" value="KZS19176.1"/>
    <property type="molecule type" value="Genomic_DNA"/>
</dbReference>
<evidence type="ECO:0000313" key="2">
    <source>
        <dbReference type="Proteomes" id="UP000076858"/>
    </source>
</evidence>
<protein>
    <submittedName>
        <fullName evidence="1">Vesicle-associated membrane protein 4</fullName>
    </submittedName>
</protein>
<dbReference type="Proteomes" id="UP000076858">
    <property type="component" value="Unassembled WGS sequence"/>
</dbReference>
<comment type="caution">
    <text evidence="1">The sequence shown here is derived from an EMBL/GenBank/DDBJ whole genome shotgun (WGS) entry which is preliminary data.</text>
</comment>
<dbReference type="STRING" id="35525.A0A0P5WNA0"/>
<keyword evidence="2" id="KW-1185">Reference proteome</keyword>
<sequence length="135" mass="15524">MSSKPTKPGRSEGADFEREQLLEAVSDDSDEDFVLRNKVGGRSSDNKLQDVKSQVEEVTNVMKENVHKLFARGDQLDELNERSENLRSASNEFHSASSRLRKTMWWKEMRTRLVLGSLCILVVLVMIIWLAVKYH</sequence>
<dbReference type="GO" id="GO:0016020">
    <property type="term" value="C:membrane"/>
    <property type="evidence" value="ECO:0007669"/>
    <property type="project" value="InterPro"/>
</dbReference>
<dbReference type="SUPFAM" id="SSF58038">
    <property type="entry name" value="SNARE fusion complex"/>
    <property type="match status" value="1"/>
</dbReference>
<dbReference type="GO" id="GO:0016192">
    <property type="term" value="P:vesicle-mediated transport"/>
    <property type="evidence" value="ECO:0007669"/>
    <property type="project" value="InterPro"/>
</dbReference>
<proteinExistence type="predicted"/>
<name>A0A0P5WNA0_9CRUS</name>
<dbReference type="Gene3D" id="1.20.5.110">
    <property type="match status" value="1"/>
</dbReference>
<dbReference type="AlphaFoldDB" id="A0A0P5WNA0"/>
<dbReference type="Pfam" id="PF00957">
    <property type="entry name" value="Synaptobrevin"/>
    <property type="match status" value="1"/>
</dbReference>
<dbReference type="PANTHER" id="PTHR46897">
    <property type="entry name" value="VESICLE-ASSOCIATED MEMBRANE PROTEIN 4"/>
    <property type="match status" value="1"/>
</dbReference>
<dbReference type="GO" id="GO:0090161">
    <property type="term" value="P:Golgi ribbon formation"/>
    <property type="evidence" value="ECO:0007669"/>
    <property type="project" value="InterPro"/>
</dbReference>
<dbReference type="InterPro" id="IPR001388">
    <property type="entry name" value="Synaptobrevin-like"/>
</dbReference>
<dbReference type="OrthoDB" id="190375at2759"/>
<reference evidence="1 2" key="1">
    <citation type="submission" date="2016-03" db="EMBL/GenBank/DDBJ databases">
        <title>EvidentialGene: Evidence-directed Construction of Genes on Genomes.</title>
        <authorList>
            <person name="Gilbert D.G."/>
            <person name="Choi J.-H."/>
            <person name="Mockaitis K."/>
            <person name="Colbourne J."/>
            <person name="Pfrender M."/>
        </authorList>
    </citation>
    <scope>NUCLEOTIDE SEQUENCE [LARGE SCALE GENOMIC DNA]</scope>
    <source>
        <strain evidence="1 2">Xinb3</strain>
        <tissue evidence="1">Complete organism</tissue>
    </source>
</reference>
<dbReference type="PANTHER" id="PTHR46897:SF1">
    <property type="entry name" value="VESICLE-ASSOCIATED MEMBRANE PROTEIN 4"/>
    <property type="match status" value="1"/>
</dbReference>